<dbReference type="EMBL" id="CAJNOR010000424">
    <property type="protein sequence ID" value="CAF0910389.1"/>
    <property type="molecule type" value="Genomic_DNA"/>
</dbReference>
<dbReference type="Proteomes" id="UP000663828">
    <property type="component" value="Unassembled WGS sequence"/>
</dbReference>
<dbReference type="OrthoDB" id="10055779at2759"/>
<dbReference type="Proteomes" id="UP000663852">
    <property type="component" value="Unassembled WGS sequence"/>
</dbReference>
<proteinExistence type="predicted"/>
<evidence type="ECO:0000313" key="1">
    <source>
        <dbReference type="EMBL" id="CAF0910389.1"/>
    </source>
</evidence>
<gene>
    <name evidence="2" type="ORF">EDS130_LOCUS37278</name>
    <name evidence="1" type="ORF">XAT740_LOCUS8503</name>
</gene>
<comment type="caution">
    <text evidence="1">The sequence shown here is derived from an EMBL/GenBank/DDBJ whole genome shotgun (WGS) entry which is preliminary data.</text>
</comment>
<evidence type="ECO:0000313" key="2">
    <source>
        <dbReference type="EMBL" id="CAF1418499.1"/>
    </source>
</evidence>
<dbReference type="Gene3D" id="3.40.630.30">
    <property type="match status" value="1"/>
</dbReference>
<keyword evidence="3" id="KW-1185">Reference proteome</keyword>
<accession>A0A814AAR8</accession>
<protein>
    <submittedName>
        <fullName evidence="1">Uncharacterized protein</fullName>
    </submittedName>
</protein>
<name>A0A814AAR8_ADIRI</name>
<dbReference type="EMBL" id="CAJNOJ010000364">
    <property type="protein sequence ID" value="CAF1418499.1"/>
    <property type="molecule type" value="Genomic_DNA"/>
</dbReference>
<organism evidence="1 3">
    <name type="scientific">Adineta ricciae</name>
    <name type="common">Rotifer</name>
    <dbReference type="NCBI Taxonomy" id="249248"/>
    <lineage>
        <taxon>Eukaryota</taxon>
        <taxon>Metazoa</taxon>
        <taxon>Spiralia</taxon>
        <taxon>Gnathifera</taxon>
        <taxon>Rotifera</taxon>
        <taxon>Eurotatoria</taxon>
        <taxon>Bdelloidea</taxon>
        <taxon>Adinetida</taxon>
        <taxon>Adinetidae</taxon>
        <taxon>Adineta</taxon>
    </lineage>
</organism>
<dbReference type="AlphaFoldDB" id="A0A814AAR8"/>
<sequence>MESKPISDSKNTNLHELIDRHADYALYYYKHDSSETTANNEFISEIAWIICVSFSRIPLYKALGFDTAEFHPLMKKFVYKSIDTETPLLYYIRYEPTDENQRQLSPDDPKYKYMNKVVAVNLRRDHFDINGPMPPIENKVLKTIIKLLDGAHSIYDKNQILYLSTGGVLVEFHNQGLYSWFRPLVMQHIQSRCHFKRSYGISLSAASTHVLKKDNYTCIGKINVKTCELLDQGDLDLLKHMIDEIDEISVLEKIHADSCDS</sequence>
<evidence type="ECO:0000313" key="3">
    <source>
        <dbReference type="Proteomes" id="UP000663828"/>
    </source>
</evidence>
<reference evidence="1" key="1">
    <citation type="submission" date="2021-02" db="EMBL/GenBank/DDBJ databases">
        <authorList>
            <person name="Nowell W R."/>
        </authorList>
    </citation>
    <scope>NUCLEOTIDE SEQUENCE</scope>
</reference>